<comment type="caution">
    <text evidence="7">The sequence shown here is derived from an EMBL/GenBank/DDBJ whole genome shotgun (WGS) entry which is preliminary data.</text>
</comment>
<evidence type="ECO:0000256" key="2">
    <source>
        <dbReference type="ARBA" id="ARBA00022692"/>
    </source>
</evidence>
<dbReference type="PANTHER" id="PTHR28165">
    <property type="entry name" value="NON-CLASSICAL EXPORT PROTEIN 2-RELATED"/>
    <property type="match status" value="1"/>
</dbReference>
<evidence type="ECO:0000313" key="7">
    <source>
        <dbReference type="EMBL" id="KAJ0392255.1"/>
    </source>
</evidence>
<evidence type="ECO:0000256" key="3">
    <source>
        <dbReference type="ARBA" id="ARBA00022989"/>
    </source>
</evidence>
<evidence type="ECO:0000256" key="4">
    <source>
        <dbReference type="ARBA" id="ARBA00023136"/>
    </source>
</evidence>
<organism evidence="7 8">
    <name type="scientific">Pythium insidiosum</name>
    <name type="common">Pythiosis disease agent</name>
    <dbReference type="NCBI Taxonomy" id="114742"/>
    <lineage>
        <taxon>Eukaryota</taxon>
        <taxon>Sar</taxon>
        <taxon>Stramenopiles</taxon>
        <taxon>Oomycota</taxon>
        <taxon>Peronosporomycetes</taxon>
        <taxon>Pythiales</taxon>
        <taxon>Pythiaceae</taxon>
        <taxon>Pythium</taxon>
    </lineage>
</organism>
<feature type="transmembrane region" description="Helical" evidence="5">
    <location>
        <begin position="42"/>
        <end position="65"/>
    </location>
</feature>
<dbReference type="EMBL" id="JAKCXM010000679">
    <property type="protein sequence ID" value="KAJ0392255.1"/>
    <property type="molecule type" value="Genomic_DNA"/>
</dbReference>
<comment type="subcellular location">
    <subcellularLocation>
        <location evidence="1">Membrane</location>
        <topology evidence="1">Multi-pass membrane protein</topology>
    </subcellularLocation>
</comment>
<reference evidence="7" key="1">
    <citation type="submission" date="2021-12" db="EMBL/GenBank/DDBJ databases">
        <title>Prjna785345.</title>
        <authorList>
            <person name="Rujirawat T."/>
            <person name="Krajaejun T."/>
        </authorList>
    </citation>
    <scope>NUCLEOTIDE SEQUENCE</scope>
    <source>
        <strain evidence="7">Pi057C3</strain>
    </source>
</reference>
<dbReference type="PANTHER" id="PTHR28165:SF1">
    <property type="entry name" value="NON-CLASSICAL EXPORT PROTEIN 2-RELATED"/>
    <property type="match status" value="1"/>
</dbReference>
<evidence type="ECO:0000259" key="6">
    <source>
        <dbReference type="Pfam" id="PF01284"/>
    </source>
</evidence>
<feature type="domain" description="MARVEL" evidence="6">
    <location>
        <begin position="11"/>
        <end position="143"/>
    </location>
</feature>
<feature type="transmembrane region" description="Helical" evidence="5">
    <location>
        <begin position="77"/>
        <end position="102"/>
    </location>
</feature>
<evidence type="ECO:0000256" key="1">
    <source>
        <dbReference type="ARBA" id="ARBA00004141"/>
    </source>
</evidence>
<dbReference type="AlphaFoldDB" id="A0AAD5L928"/>
<name>A0AAD5L928_PYTIN</name>
<dbReference type="InterPro" id="IPR052649">
    <property type="entry name" value="NCE102-like"/>
</dbReference>
<evidence type="ECO:0000256" key="5">
    <source>
        <dbReference type="SAM" id="Phobius"/>
    </source>
</evidence>
<protein>
    <recommendedName>
        <fullName evidence="6">MARVEL domain-containing protein</fullName>
    </recommendedName>
</protein>
<dbReference type="GO" id="GO:0016020">
    <property type="term" value="C:membrane"/>
    <property type="evidence" value="ECO:0007669"/>
    <property type="project" value="UniProtKB-SubCell"/>
</dbReference>
<accession>A0AAD5L928</accession>
<keyword evidence="2 5" id="KW-0812">Transmembrane</keyword>
<dbReference type="Proteomes" id="UP001209570">
    <property type="component" value="Unassembled WGS sequence"/>
</dbReference>
<gene>
    <name evidence="7" type="ORF">P43SY_002898</name>
</gene>
<proteinExistence type="predicted"/>
<evidence type="ECO:0000313" key="8">
    <source>
        <dbReference type="Proteomes" id="UP001209570"/>
    </source>
</evidence>
<feature type="transmembrane region" description="Helical" evidence="5">
    <location>
        <begin position="122"/>
        <end position="146"/>
    </location>
</feature>
<feature type="transmembrane region" description="Helical" evidence="5">
    <location>
        <begin position="12"/>
        <end position="30"/>
    </location>
</feature>
<dbReference type="Pfam" id="PF01284">
    <property type="entry name" value="MARVEL"/>
    <property type="match status" value="1"/>
</dbReference>
<keyword evidence="3 5" id="KW-1133">Transmembrane helix</keyword>
<keyword evidence="8" id="KW-1185">Reference proteome</keyword>
<sequence length="192" mass="20125">MLTPQAQKLIRLGARGLQLFSAVIALATIAGGVSGGGSKSTIFGILMNYTAMLYGFYATIAVELLARAPRLPMMIDVAIDSTMAIALFLAGIIVATCDAYKYCDEDDFVGRFGQDEALHCGSLGAGVAFSFIGMIAFIATVALTMFTKNNGTESVSQMDMEVTTQQVYVATATPTGELSPIGVQAVTPNSKV</sequence>
<keyword evidence="4 5" id="KW-0472">Membrane</keyword>
<dbReference type="InterPro" id="IPR008253">
    <property type="entry name" value="Marvel"/>
</dbReference>